<keyword evidence="6" id="KW-1185">Reference proteome</keyword>
<dbReference type="InterPro" id="IPR042099">
    <property type="entry name" value="ANL_N_sf"/>
</dbReference>
<accession>G4ZC76</accession>
<dbReference type="STRING" id="1094619.G4ZC76"/>
<dbReference type="AlphaFoldDB" id="G4ZC76"/>
<dbReference type="SUPFAM" id="SSF56801">
    <property type="entry name" value="Acetyl-CoA synthetase-like"/>
    <property type="match status" value="1"/>
</dbReference>
<sequence>MGVWKTDQLAEVRVETGKADLGAREPVTVLDVFKDIVARAPNGRALSTKKNGEWVMYTWQQYYDISHQFARALIHVGVELHEAVNVLGPNCPEWLFTNMGSIMAGAVIAGVYVTSTPEACQYISAHCDAKVVVVSDKGQLDKYLSILDQLPNLLYSFDDFLELSGNVDASLLDERMNAQQPGHCCTLIYTSGTTGPPKAVMISHDNLTWTVAAAMNTLKDFVDAKRSMSFLPLSHVAAQILDIHLPLAIGSEVYFAGPDALRGGLLGTLQEVRPNFFFGVPRVWEKMMESLKEKLGGAPEGLKKSLLTWAMDQGAEYATQSQFGAASGASWSFWAADYLLLGKVRNALGLDECSIFLTGAAHIDPNVIRYFSKLNIPLYELFGQSECTGPHSINSPGKWKIGTVGPEMEGTRTRIDPDTGEIQYTGRHIFMGYLKDEAATKATLDEDGWLYSGDVGKIDKDGFLSITGRIKEIIITSGGENIPPVLIENALKTELPALANVLVIGEQRKFLTFLCSLRVDPDPVTAAPTAKLDKVALAVAKEIGSGATTVPEARVCEKFCKYIEEGMARANAQAVSRAQCVQKFVIISRDFSLDGNELTPTMKAKRSVVENKYSQEIEQMYAHACL</sequence>
<dbReference type="EMBL" id="JH159153">
    <property type="protein sequence ID" value="EGZ21357.1"/>
    <property type="molecule type" value="Genomic_DNA"/>
</dbReference>
<name>G4ZC76_PHYSP</name>
<protein>
    <recommendedName>
        <fullName evidence="4">AMP-dependent synthetase/ligase domain-containing protein</fullName>
    </recommendedName>
</protein>
<proteinExistence type="predicted"/>
<dbReference type="OMA" id="IGDHRKY"/>
<dbReference type="RefSeq" id="XP_009524074.1">
    <property type="nucleotide sequence ID" value="XM_009525779.1"/>
</dbReference>
<dbReference type="Proteomes" id="UP000002640">
    <property type="component" value="Unassembled WGS sequence"/>
</dbReference>
<organism evidence="5 6">
    <name type="scientific">Phytophthora sojae (strain P6497)</name>
    <name type="common">Soybean stem and root rot agent</name>
    <name type="synonym">Phytophthora megasperma f. sp. glycines</name>
    <dbReference type="NCBI Taxonomy" id="1094619"/>
    <lineage>
        <taxon>Eukaryota</taxon>
        <taxon>Sar</taxon>
        <taxon>Stramenopiles</taxon>
        <taxon>Oomycota</taxon>
        <taxon>Peronosporomycetes</taxon>
        <taxon>Peronosporales</taxon>
        <taxon>Peronosporaceae</taxon>
        <taxon>Phytophthora</taxon>
    </lineage>
</organism>
<dbReference type="InterPro" id="IPR000873">
    <property type="entry name" value="AMP-dep_synth/lig_dom"/>
</dbReference>
<keyword evidence="3" id="KW-0443">Lipid metabolism</keyword>
<evidence type="ECO:0000259" key="4">
    <source>
        <dbReference type="Pfam" id="PF00501"/>
    </source>
</evidence>
<evidence type="ECO:0000256" key="1">
    <source>
        <dbReference type="ARBA" id="ARBA00022598"/>
    </source>
</evidence>
<evidence type="ECO:0000256" key="2">
    <source>
        <dbReference type="ARBA" id="ARBA00022832"/>
    </source>
</evidence>
<dbReference type="InterPro" id="IPR020845">
    <property type="entry name" value="AMP-binding_CS"/>
</dbReference>
<feature type="domain" description="AMP-dependent synthetase/ligase" evidence="4">
    <location>
        <begin position="35"/>
        <end position="434"/>
    </location>
</feature>
<dbReference type="GO" id="GO:0004467">
    <property type="term" value="F:long-chain fatty acid-CoA ligase activity"/>
    <property type="evidence" value="ECO:0007669"/>
    <property type="project" value="TreeGrafter"/>
</dbReference>
<dbReference type="SMR" id="G4ZC76"/>
<dbReference type="GeneID" id="20656654"/>
<dbReference type="GO" id="GO:0005783">
    <property type="term" value="C:endoplasmic reticulum"/>
    <property type="evidence" value="ECO:0007669"/>
    <property type="project" value="TreeGrafter"/>
</dbReference>
<dbReference type="PANTHER" id="PTHR43272">
    <property type="entry name" value="LONG-CHAIN-FATTY-ACID--COA LIGASE"/>
    <property type="match status" value="1"/>
</dbReference>
<dbReference type="Gene3D" id="3.40.50.12780">
    <property type="entry name" value="N-terminal domain of ligase-like"/>
    <property type="match status" value="1"/>
</dbReference>
<dbReference type="PROSITE" id="PS00455">
    <property type="entry name" value="AMP_BINDING"/>
    <property type="match status" value="1"/>
</dbReference>
<keyword evidence="2" id="KW-0276">Fatty acid metabolism</keyword>
<dbReference type="KEGG" id="psoj:PHYSODRAFT_491045"/>
<dbReference type="Pfam" id="PF00501">
    <property type="entry name" value="AMP-binding"/>
    <property type="match status" value="1"/>
</dbReference>
<keyword evidence="1" id="KW-0436">Ligase</keyword>
<gene>
    <name evidence="5" type="ORF">PHYSODRAFT_491045</name>
</gene>
<dbReference type="PANTHER" id="PTHR43272:SF32">
    <property type="entry name" value="AMP-DEPENDENT SYNTHETASE_LIGASE DOMAIN-CONTAINING PROTEIN"/>
    <property type="match status" value="1"/>
</dbReference>
<evidence type="ECO:0000256" key="3">
    <source>
        <dbReference type="ARBA" id="ARBA00023098"/>
    </source>
</evidence>
<dbReference type="GO" id="GO:0016020">
    <property type="term" value="C:membrane"/>
    <property type="evidence" value="ECO:0007669"/>
    <property type="project" value="TreeGrafter"/>
</dbReference>
<evidence type="ECO:0000313" key="6">
    <source>
        <dbReference type="Proteomes" id="UP000002640"/>
    </source>
</evidence>
<reference evidence="5 6" key="1">
    <citation type="journal article" date="2006" name="Science">
        <title>Phytophthora genome sequences uncover evolutionary origins and mechanisms of pathogenesis.</title>
        <authorList>
            <person name="Tyler B.M."/>
            <person name="Tripathy S."/>
            <person name="Zhang X."/>
            <person name="Dehal P."/>
            <person name="Jiang R.H."/>
            <person name="Aerts A."/>
            <person name="Arredondo F.D."/>
            <person name="Baxter L."/>
            <person name="Bensasson D."/>
            <person name="Beynon J.L."/>
            <person name="Chapman J."/>
            <person name="Damasceno C.M."/>
            <person name="Dorrance A.E."/>
            <person name="Dou D."/>
            <person name="Dickerman A.W."/>
            <person name="Dubchak I.L."/>
            <person name="Garbelotto M."/>
            <person name="Gijzen M."/>
            <person name="Gordon S.G."/>
            <person name="Govers F."/>
            <person name="Grunwald N.J."/>
            <person name="Huang W."/>
            <person name="Ivors K.L."/>
            <person name="Jones R.W."/>
            <person name="Kamoun S."/>
            <person name="Krampis K."/>
            <person name="Lamour K.H."/>
            <person name="Lee M.K."/>
            <person name="McDonald W.H."/>
            <person name="Medina M."/>
            <person name="Meijer H.J."/>
            <person name="Nordberg E.K."/>
            <person name="Maclean D.J."/>
            <person name="Ospina-Giraldo M.D."/>
            <person name="Morris P.F."/>
            <person name="Phuntumart V."/>
            <person name="Putnam N.H."/>
            <person name="Rash S."/>
            <person name="Rose J.K."/>
            <person name="Sakihama Y."/>
            <person name="Salamov A.A."/>
            <person name="Savidor A."/>
            <person name="Scheuring C.F."/>
            <person name="Smith B.M."/>
            <person name="Sobral B.W."/>
            <person name="Terry A."/>
            <person name="Torto-Alalibo T.A."/>
            <person name="Win J."/>
            <person name="Xu Z."/>
            <person name="Zhang H."/>
            <person name="Grigoriev I.V."/>
            <person name="Rokhsar D.S."/>
            <person name="Boore J.L."/>
        </authorList>
    </citation>
    <scope>NUCLEOTIDE SEQUENCE [LARGE SCALE GENOMIC DNA]</scope>
    <source>
        <strain evidence="5 6">P6497</strain>
    </source>
</reference>
<evidence type="ECO:0000313" key="5">
    <source>
        <dbReference type="EMBL" id="EGZ21357.1"/>
    </source>
</evidence>
<dbReference type="InParanoid" id="G4ZC76"/>